<dbReference type="InterPro" id="IPR042095">
    <property type="entry name" value="SUMF_sf"/>
</dbReference>
<sequence>MSCCGAGKAGQAENAQEDSNYLVDARSVAPAPADVQAALKSRLTDIPGRIFEMAARKSIFPEDYDNPRRRVRLSLFLMSPFALTNRDYADVVDATGYRTVAEKEGWSYVFHLRLADASAWPQHPEGLPW</sequence>
<dbReference type="SUPFAM" id="SSF56436">
    <property type="entry name" value="C-type lectin-like"/>
    <property type="match status" value="1"/>
</dbReference>
<keyword evidence="3" id="KW-1185">Reference proteome</keyword>
<reference evidence="3" key="1">
    <citation type="submission" date="2023-07" db="EMBL/GenBank/DDBJ databases">
        <title>Genome sequencing of Purple Non-Sulfur Bacteria from various extreme environments.</title>
        <authorList>
            <person name="Mayer M."/>
        </authorList>
    </citation>
    <scope>NUCLEOTIDE SEQUENCE [LARGE SCALE GENOMIC DNA]</scope>
    <source>
        <strain evidence="3">DSM 17935</strain>
    </source>
</reference>
<dbReference type="PANTHER" id="PTHR23150:SF19">
    <property type="entry name" value="FORMYLGLYCINE-GENERATING ENZYME"/>
    <property type="match status" value="1"/>
</dbReference>
<protein>
    <submittedName>
        <fullName evidence="2">Formylglycine-generating enzyme required for sulfatase activity</fullName>
    </submittedName>
</protein>
<evidence type="ECO:0000313" key="2">
    <source>
        <dbReference type="EMBL" id="MCW2308880.1"/>
    </source>
</evidence>
<dbReference type="Pfam" id="PF03781">
    <property type="entry name" value="FGE-sulfatase"/>
    <property type="match status" value="1"/>
</dbReference>
<evidence type="ECO:0000259" key="1">
    <source>
        <dbReference type="Pfam" id="PF03781"/>
    </source>
</evidence>
<comment type="caution">
    <text evidence="2">The sequence shown here is derived from an EMBL/GenBank/DDBJ whole genome shotgun (WGS) entry which is preliminary data.</text>
</comment>
<organism evidence="2 3">
    <name type="scientific">Rhodobium gokarnense</name>
    <dbReference type="NCBI Taxonomy" id="364296"/>
    <lineage>
        <taxon>Bacteria</taxon>
        <taxon>Pseudomonadati</taxon>
        <taxon>Pseudomonadota</taxon>
        <taxon>Alphaproteobacteria</taxon>
        <taxon>Hyphomicrobiales</taxon>
        <taxon>Rhodobiaceae</taxon>
        <taxon>Rhodobium</taxon>
    </lineage>
</organism>
<dbReference type="PANTHER" id="PTHR23150">
    <property type="entry name" value="SULFATASE MODIFYING FACTOR 1, 2"/>
    <property type="match status" value="1"/>
</dbReference>
<dbReference type="Gene3D" id="3.90.1580.10">
    <property type="entry name" value="paralog of FGE (formylglycine-generating enzyme)"/>
    <property type="match status" value="1"/>
</dbReference>
<accession>A0ABT3HEQ7</accession>
<dbReference type="InterPro" id="IPR016187">
    <property type="entry name" value="CTDL_fold"/>
</dbReference>
<dbReference type="EMBL" id="JAOQNS010000009">
    <property type="protein sequence ID" value="MCW2308880.1"/>
    <property type="molecule type" value="Genomic_DNA"/>
</dbReference>
<evidence type="ECO:0000313" key="3">
    <source>
        <dbReference type="Proteomes" id="UP001209755"/>
    </source>
</evidence>
<gene>
    <name evidence="2" type="ORF">M2319_003229</name>
</gene>
<dbReference type="InterPro" id="IPR051043">
    <property type="entry name" value="Sulfatase_Mod_Factor_Kinase"/>
</dbReference>
<proteinExistence type="predicted"/>
<dbReference type="Proteomes" id="UP001209755">
    <property type="component" value="Unassembled WGS sequence"/>
</dbReference>
<name>A0ABT3HEQ7_9HYPH</name>
<feature type="domain" description="Sulfatase-modifying factor enzyme-like" evidence="1">
    <location>
        <begin position="46"/>
        <end position="111"/>
    </location>
</feature>
<dbReference type="InterPro" id="IPR005532">
    <property type="entry name" value="SUMF_dom"/>
</dbReference>